<dbReference type="EMBL" id="PCFF01000278">
    <property type="protein sequence ID" value="PVU53030.1"/>
    <property type="molecule type" value="Genomic_DNA"/>
</dbReference>
<reference evidence="1 2" key="1">
    <citation type="submission" date="2017-09" db="EMBL/GenBank/DDBJ databases">
        <title>Molecular Epidemiology of Livestock-Associated Methicillin Resistant Staphylococcus aureus (LA-MRSA) and Extended-Spectrum Beta-Lactamase (ESBL)-Producing Enterobacteriaceae in Pigs and Exposed Workers in Cameroon and South Africa.</title>
        <authorList>
            <person name="Founou L."/>
            <person name="Founou R.C."/>
            <person name="Allam M."/>
            <person name="Ismail A."/>
            <person name="Essack S.Y."/>
        </authorList>
    </citation>
    <scope>NUCLEOTIDE SEQUENCE [LARGE SCALE GENOMIC DNA]</scope>
    <source>
        <strain evidence="1 2">HH516E4IA</strain>
    </source>
</reference>
<protein>
    <submittedName>
        <fullName evidence="1">Uncharacterized protein</fullName>
    </submittedName>
</protein>
<gene>
    <name evidence="1" type="ORF">CP554_28840</name>
</gene>
<sequence length="66" mass="7746">SRIAPPSLLRTQENFRVNLKRCTAKFCSLKIWIKLKIETTHSQCVFESLKFSQSEVKHLRVVRLSD</sequence>
<name>A0AAX1BJM7_KLEPN</name>
<dbReference type="Proteomes" id="UP000245817">
    <property type="component" value="Unassembled WGS sequence"/>
</dbReference>
<accession>A0AAX1BJM7</accession>
<dbReference type="AlphaFoldDB" id="A0AAX1BJM7"/>
<evidence type="ECO:0000313" key="1">
    <source>
        <dbReference type="EMBL" id="PVU53030.1"/>
    </source>
</evidence>
<organism evidence="1 2">
    <name type="scientific">Klebsiella pneumoniae</name>
    <dbReference type="NCBI Taxonomy" id="573"/>
    <lineage>
        <taxon>Bacteria</taxon>
        <taxon>Pseudomonadati</taxon>
        <taxon>Pseudomonadota</taxon>
        <taxon>Gammaproteobacteria</taxon>
        <taxon>Enterobacterales</taxon>
        <taxon>Enterobacteriaceae</taxon>
        <taxon>Klebsiella/Raoultella group</taxon>
        <taxon>Klebsiella</taxon>
        <taxon>Klebsiella pneumoniae complex</taxon>
    </lineage>
</organism>
<proteinExistence type="predicted"/>
<comment type="caution">
    <text evidence="1">The sequence shown here is derived from an EMBL/GenBank/DDBJ whole genome shotgun (WGS) entry which is preliminary data.</text>
</comment>
<evidence type="ECO:0000313" key="2">
    <source>
        <dbReference type="Proteomes" id="UP000245817"/>
    </source>
</evidence>
<feature type="non-terminal residue" evidence="1">
    <location>
        <position position="1"/>
    </location>
</feature>